<dbReference type="STRING" id="742152.A0A2H3J3U1"/>
<feature type="compositionally biased region" description="Basic and acidic residues" evidence="4">
    <location>
        <begin position="367"/>
        <end position="380"/>
    </location>
</feature>
<accession>A0A2H3J3U1</accession>
<evidence type="ECO:0000256" key="4">
    <source>
        <dbReference type="SAM" id="MobiDB-lite"/>
    </source>
</evidence>
<dbReference type="OMA" id="FKCGVSY"/>
<dbReference type="Pfam" id="PF21639">
    <property type="entry name" value="ORC5_lid"/>
    <property type="match status" value="1"/>
</dbReference>
<dbReference type="OrthoDB" id="365981at2759"/>
<dbReference type="InterPro" id="IPR020796">
    <property type="entry name" value="ORC5"/>
</dbReference>
<evidence type="ECO:0000256" key="1">
    <source>
        <dbReference type="ARBA" id="ARBA00004123"/>
    </source>
</evidence>
<dbReference type="GO" id="GO:0006270">
    <property type="term" value="P:DNA replication initiation"/>
    <property type="evidence" value="ECO:0007669"/>
    <property type="project" value="TreeGrafter"/>
</dbReference>
<comment type="subcellular location">
    <subcellularLocation>
        <location evidence="1">Nucleus</location>
    </subcellularLocation>
</comment>
<dbReference type="EMBL" id="KB467898">
    <property type="protein sequence ID" value="PCH36912.1"/>
    <property type="molecule type" value="Genomic_DNA"/>
</dbReference>
<dbReference type="InterPro" id="IPR047088">
    <property type="entry name" value="ORC5_C"/>
</dbReference>
<dbReference type="GO" id="GO:0003688">
    <property type="term" value="F:DNA replication origin binding"/>
    <property type="evidence" value="ECO:0007669"/>
    <property type="project" value="TreeGrafter"/>
</dbReference>
<reference evidence="7 8" key="1">
    <citation type="journal article" date="2012" name="Science">
        <title>The Paleozoic origin of enzymatic lignin decomposition reconstructed from 31 fungal genomes.</title>
        <authorList>
            <person name="Floudas D."/>
            <person name="Binder M."/>
            <person name="Riley R."/>
            <person name="Barry K."/>
            <person name="Blanchette R.A."/>
            <person name="Henrissat B."/>
            <person name="Martinez A.T."/>
            <person name="Otillar R."/>
            <person name="Spatafora J.W."/>
            <person name="Yadav J.S."/>
            <person name="Aerts A."/>
            <person name="Benoit I."/>
            <person name="Boyd A."/>
            <person name="Carlson A."/>
            <person name="Copeland A."/>
            <person name="Coutinho P.M."/>
            <person name="de Vries R.P."/>
            <person name="Ferreira P."/>
            <person name="Findley K."/>
            <person name="Foster B."/>
            <person name="Gaskell J."/>
            <person name="Glotzer D."/>
            <person name="Gorecki P."/>
            <person name="Heitman J."/>
            <person name="Hesse C."/>
            <person name="Hori C."/>
            <person name="Igarashi K."/>
            <person name="Jurgens J.A."/>
            <person name="Kallen N."/>
            <person name="Kersten P."/>
            <person name="Kohler A."/>
            <person name="Kuees U."/>
            <person name="Kumar T.K.A."/>
            <person name="Kuo A."/>
            <person name="LaButti K."/>
            <person name="Larrondo L.F."/>
            <person name="Lindquist E."/>
            <person name="Ling A."/>
            <person name="Lombard V."/>
            <person name="Lucas S."/>
            <person name="Lundell T."/>
            <person name="Martin R."/>
            <person name="McLaughlin D.J."/>
            <person name="Morgenstern I."/>
            <person name="Morin E."/>
            <person name="Murat C."/>
            <person name="Nagy L.G."/>
            <person name="Nolan M."/>
            <person name="Ohm R.A."/>
            <person name="Patyshakuliyeva A."/>
            <person name="Rokas A."/>
            <person name="Ruiz-Duenas F.J."/>
            <person name="Sabat G."/>
            <person name="Salamov A."/>
            <person name="Samejima M."/>
            <person name="Schmutz J."/>
            <person name="Slot J.C."/>
            <person name="St John F."/>
            <person name="Stenlid J."/>
            <person name="Sun H."/>
            <person name="Sun S."/>
            <person name="Syed K."/>
            <person name="Tsang A."/>
            <person name="Wiebenga A."/>
            <person name="Young D."/>
            <person name="Pisabarro A."/>
            <person name="Eastwood D.C."/>
            <person name="Martin F."/>
            <person name="Cullen D."/>
            <person name="Grigoriev I.V."/>
            <person name="Hibbett D.S."/>
        </authorList>
    </citation>
    <scope>NUCLEOTIDE SEQUENCE [LARGE SCALE GENOMIC DNA]</scope>
    <source>
        <strain evidence="7 8">MD-104</strain>
    </source>
</reference>
<evidence type="ECO:0000256" key="2">
    <source>
        <dbReference type="ARBA" id="ARBA00022705"/>
    </source>
</evidence>
<evidence type="ECO:0000313" key="8">
    <source>
        <dbReference type="Proteomes" id="UP000218811"/>
    </source>
</evidence>
<evidence type="ECO:0000259" key="6">
    <source>
        <dbReference type="Pfam" id="PF21639"/>
    </source>
</evidence>
<evidence type="ECO:0008006" key="9">
    <source>
        <dbReference type="Google" id="ProtNLM"/>
    </source>
</evidence>
<feature type="region of interest" description="Disordered" evidence="4">
    <location>
        <begin position="367"/>
        <end position="401"/>
    </location>
</feature>
<evidence type="ECO:0000256" key="3">
    <source>
        <dbReference type="ARBA" id="ARBA00023242"/>
    </source>
</evidence>
<keyword evidence="3" id="KW-0539">Nucleus</keyword>
<dbReference type="Pfam" id="PF14630">
    <property type="entry name" value="ORC5_C"/>
    <property type="match status" value="1"/>
</dbReference>
<keyword evidence="8" id="KW-1185">Reference proteome</keyword>
<sequence length="513" mass="56777">MGLGGIDLYFLEHRTYDSARLAYACVNAVACFTPRLFYDTVLNALAGWKPVWEDGCANWPGSSTDGQRWNENFDTFLHGLRAVCAHLQDDEDSSSAMANVKGKGKAKPEQMTVRLALVIERAERLKENLPDLLVPLTRLAELSQVDIVTILISDVRWEDIRPPLGASPEPLYIEVPPLSRQNTLAMLASAFPPDASALRSPGIDPETYNPVLAPLYQHFIATLYSICAPFTHDPLELAYIAAACWPGFVRPLLDAHRGNSAEEGTDELRAPTEDTRMRLLRLFTPTLTGALDALYPRRTHAAAWARAHAPPPDLLSLPPLDARRAMEERELEAGAGHDADADARSLPRMAKFVLVAAFLASTNPAKTDMRMFGRGPDERVRRRRRKAGSPRKPRPGTTGTAVKIPQRLLGPMPFPLDRLLAILGVLLEEHDADTRLPAAQYTLPGEYTDMEISRVTAYAQVMELASMRLLLRTSSGDKLDLTPTFKCGISYELALRLARDVGIVLNDLMWEVV</sequence>
<protein>
    <recommendedName>
        <fullName evidence="9">Origin recognition complex subunit 5</fullName>
    </recommendedName>
</protein>
<proteinExistence type="predicted"/>
<dbReference type="PANTHER" id="PTHR12705:SF0">
    <property type="entry name" value="ORIGIN RECOGNITION COMPLEX SUBUNIT 5"/>
    <property type="match status" value="1"/>
</dbReference>
<dbReference type="GO" id="GO:0005664">
    <property type="term" value="C:nuclear origin of replication recognition complex"/>
    <property type="evidence" value="ECO:0007669"/>
    <property type="project" value="TreeGrafter"/>
</dbReference>
<feature type="domain" description="Origin recognition complex subunit 5 C-terminal" evidence="5">
    <location>
        <begin position="346"/>
        <end position="507"/>
    </location>
</feature>
<feature type="domain" description="ORC5 lid" evidence="6">
    <location>
        <begin position="216"/>
        <end position="264"/>
    </location>
</feature>
<feature type="compositionally biased region" description="Basic residues" evidence="4">
    <location>
        <begin position="381"/>
        <end position="394"/>
    </location>
</feature>
<evidence type="ECO:0000259" key="5">
    <source>
        <dbReference type="Pfam" id="PF14630"/>
    </source>
</evidence>
<dbReference type="Proteomes" id="UP000218811">
    <property type="component" value="Unassembled WGS sequence"/>
</dbReference>
<gene>
    <name evidence="7" type="ORF">WOLCODRAFT_134400</name>
</gene>
<name>A0A2H3J3U1_WOLCO</name>
<evidence type="ECO:0000313" key="7">
    <source>
        <dbReference type="EMBL" id="PCH36912.1"/>
    </source>
</evidence>
<dbReference type="InterPro" id="IPR048866">
    <property type="entry name" value="ORC5_lid"/>
</dbReference>
<dbReference type="AlphaFoldDB" id="A0A2H3J3U1"/>
<organism evidence="7 8">
    <name type="scientific">Wolfiporia cocos (strain MD-104)</name>
    <name type="common">Brown rot fungus</name>
    <dbReference type="NCBI Taxonomy" id="742152"/>
    <lineage>
        <taxon>Eukaryota</taxon>
        <taxon>Fungi</taxon>
        <taxon>Dikarya</taxon>
        <taxon>Basidiomycota</taxon>
        <taxon>Agaricomycotina</taxon>
        <taxon>Agaricomycetes</taxon>
        <taxon>Polyporales</taxon>
        <taxon>Phaeolaceae</taxon>
        <taxon>Wolfiporia</taxon>
    </lineage>
</organism>
<dbReference type="PANTHER" id="PTHR12705">
    <property type="entry name" value="ORIGIN RECOGNITION COMPLEX SUBUNIT 5"/>
    <property type="match status" value="1"/>
</dbReference>
<keyword evidence="2" id="KW-0235">DNA replication</keyword>